<comment type="subunit">
    <text evidence="6">Homodimer.</text>
</comment>
<evidence type="ECO:0000256" key="6">
    <source>
        <dbReference type="HAMAP-Rule" id="MF_01208"/>
    </source>
</evidence>
<dbReference type="SUPFAM" id="SSF53271">
    <property type="entry name" value="PRTase-like"/>
    <property type="match status" value="1"/>
</dbReference>
<name>A0ABN7RML9_THEXY</name>
<evidence type="ECO:0000313" key="9">
    <source>
        <dbReference type="Proteomes" id="UP000681526"/>
    </source>
</evidence>
<dbReference type="Gene3D" id="3.40.50.2020">
    <property type="match status" value="1"/>
</dbReference>
<evidence type="ECO:0000313" key="8">
    <source>
        <dbReference type="EMBL" id="CAG5079015.1"/>
    </source>
</evidence>
<comment type="function">
    <text evidence="6">Catalyzes the transfer of a ribosyl phosphate group from 5-phosphoribose 1-diphosphate to orotate, leading to the formation of orotidine monophosphate (OMP).</text>
</comment>
<comment type="caution">
    <text evidence="6">Lacks conserved residue(s) required for the propagation of feature annotation.</text>
</comment>
<feature type="binding site" evidence="6">
    <location>
        <position position="108"/>
    </location>
    <ligand>
        <name>5-phospho-alpha-D-ribose 1-diphosphate</name>
        <dbReference type="ChEBI" id="CHEBI:58017"/>
        <note>ligand shared between dimeric partners</note>
    </ligand>
</feature>
<dbReference type="Pfam" id="PF00156">
    <property type="entry name" value="Pribosyltran"/>
    <property type="match status" value="1"/>
</dbReference>
<sequence length="220" mass="23796">MTRQTANGAELSREIARRLLAIHAVELRPNDPFTWSSGLKSPIYCDNRLTMSYPEVRGLIADGFASIIRERYPVCEAVAGIATGGIPHAAWTAERLGLPMLYVRDKAKGHGKTNQIEGAFRPGQKVVLIEDLVSTGGSSLRAAVAVRDAGCEVLGTIAIFTYEFPQAEAAFAEQGIPLQTLSSYSVLLEAALEAGSITEEDAALLRGWKNDPEGYSRRFA</sequence>
<dbReference type="HAMAP" id="MF_01208">
    <property type="entry name" value="PyrE"/>
    <property type="match status" value="1"/>
</dbReference>
<evidence type="ECO:0000256" key="1">
    <source>
        <dbReference type="ARBA" id="ARBA00004889"/>
    </source>
</evidence>
<protein>
    <recommendedName>
        <fullName evidence="2 6">Orotate phosphoribosyltransferase</fullName>
        <shortName evidence="6">OPRT</shortName>
        <shortName evidence="6">OPRTase</shortName>
        <ecNumber evidence="2 6">2.4.2.10</ecNumber>
    </recommendedName>
</protein>
<dbReference type="InterPro" id="IPR000836">
    <property type="entry name" value="PRTase_dom"/>
</dbReference>
<dbReference type="InterPro" id="IPR023031">
    <property type="entry name" value="OPRT"/>
</dbReference>
<evidence type="ECO:0000259" key="7">
    <source>
        <dbReference type="Pfam" id="PF00156"/>
    </source>
</evidence>
<dbReference type="RefSeq" id="WP_280529243.1">
    <property type="nucleotide sequence ID" value="NZ_CAJRAY010000016.1"/>
</dbReference>
<evidence type="ECO:0000256" key="4">
    <source>
        <dbReference type="ARBA" id="ARBA00022679"/>
    </source>
</evidence>
<dbReference type="InterPro" id="IPR004467">
    <property type="entry name" value="Or_phspho_trans_dom"/>
</dbReference>
<dbReference type="EC" id="2.4.2.10" evidence="2 6"/>
<comment type="similarity">
    <text evidence="6">Belongs to the purine/pyrimidine phosphoribosyltransferase family. PyrE subfamily.</text>
</comment>
<evidence type="ECO:0000256" key="2">
    <source>
        <dbReference type="ARBA" id="ARBA00011971"/>
    </source>
</evidence>
<feature type="binding site" evidence="6">
    <location>
        <position position="134"/>
    </location>
    <ligand>
        <name>orotate</name>
        <dbReference type="ChEBI" id="CHEBI:30839"/>
    </ligand>
</feature>
<feature type="binding site" evidence="6">
    <location>
        <position position="110"/>
    </location>
    <ligand>
        <name>5-phospho-alpha-D-ribose 1-diphosphate</name>
        <dbReference type="ChEBI" id="CHEBI:58017"/>
        <note>ligand shared between dimeric partners</note>
    </ligand>
</feature>
<keyword evidence="5 6" id="KW-0665">Pyrimidine biosynthesis</keyword>
<evidence type="ECO:0000256" key="3">
    <source>
        <dbReference type="ARBA" id="ARBA00022676"/>
    </source>
</evidence>
<keyword evidence="6" id="KW-0460">Magnesium</keyword>
<dbReference type="CDD" id="cd06223">
    <property type="entry name" value="PRTases_typeI"/>
    <property type="match status" value="1"/>
</dbReference>
<dbReference type="GO" id="GO:0016757">
    <property type="term" value="F:glycosyltransferase activity"/>
    <property type="evidence" value="ECO:0007669"/>
    <property type="project" value="UniProtKB-KW"/>
</dbReference>
<dbReference type="NCBIfam" id="TIGR00336">
    <property type="entry name" value="pyrE"/>
    <property type="match status" value="1"/>
</dbReference>
<dbReference type="PANTHER" id="PTHR19278">
    <property type="entry name" value="OROTATE PHOSPHORIBOSYLTRANSFERASE"/>
    <property type="match status" value="1"/>
</dbReference>
<dbReference type="PANTHER" id="PTHR19278:SF9">
    <property type="entry name" value="URIDINE 5'-MONOPHOSPHATE SYNTHASE"/>
    <property type="match status" value="1"/>
</dbReference>
<comment type="pathway">
    <text evidence="1 6">Pyrimidine metabolism; UMP biosynthesis via de novo pathway; UMP from orotate: step 1/2.</text>
</comment>
<organism evidence="8 9">
    <name type="scientific">Thermobacillus xylanilyticus</name>
    <dbReference type="NCBI Taxonomy" id="76633"/>
    <lineage>
        <taxon>Bacteria</taxon>
        <taxon>Bacillati</taxon>
        <taxon>Bacillota</taxon>
        <taxon>Bacilli</taxon>
        <taxon>Bacillales</taxon>
        <taxon>Paenibacillaceae</taxon>
        <taxon>Thermobacillus</taxon>
    </lineage>
</organism>
<comment type="caution">
    <text evidence="8">The sequence shown here is derived from an EMBL/GenBank/DDBJ whole genome shotgun (WGS) entry which is preliminary data.</text>
</comment>
<keyword evidence="4 6" id="KW-0808">Transferase</keyword>
<feature type="binding site" evidence="6">
    <location>
        <position position="104"/>
    </location>
    <ligand>
        <name>5-phospho-alpha-D-ribose 1-diphosphate</name>
        <dbReference type="ChEBI" id="CHEBI:58017"/>
        <note>ligand shared between dimeric partners</note>
    </ligand>
</feature>
<keyword evidence="3 6" id="KW-0328">Glycosyltransferase</keyword>
<dbReference type="InterPro" id="IPR029057">
    <property type="entry name" value="PRTase-like"/>
</dbReference>
<keyword evidence="9" id="KW-1185">Reference proteome</keyword>
<dbReference type="Proteomes" id="UP000681526">
    <property type="component" value="Unassembled WGS sequence"/>
</dbReference>
<gene>
    <name evidence="8" type="primary">txxe 212-pyrE2</name>
    <name evidence="6" type="synonym">pyrE</name>
    <name evidence="8" type="ORF">TXXE_02720</name>
</gene>
<feature type="binding site" description="in other chain" evidence="6">
    <location>
        <begin position="130"/>
        <end position="138"/>
    </location>
    <ligand>
        <name>5-phospho-alpha-D-ribose 1-diphosphate</name>
        <dbReference type="ChEBI" id="CHEBI:58017"/>
        <note>ligand shared between dimeric partners</note>
    </ligand>
</feature>
<feature type="domain" description="Phosphoribosyltransferase" evidence="7">
    <location>
        <begin position="73"/>
        <end position="160"/>
    </location>
</feature>
<reference evidence="8 9" key="1">
    <citation type="submission" date="2021-04" db="EMBL/GenBank/DDBJ databases">
        <authorList>
            <person name="Rakotoarivonina H."/>
        </authorList>
    </citation>
    <scope>NUCLEOTIDE SEQUENCE [LARGE SCALE GENOMIC DNA]</scope>
    <source>
        <strain evidence="8 9">XE</strain>
    </source>
</reference>
<dbReference type="EMBL" id="CAJRAY010000016">
    <property type="protein sequence ID" value="CAG5079015.1"/>
    <property type="molecule type" value="Genomic_DNA"/>
</dbReference>
<evidence type="ECO:0000256" key="5">
    <source>
        <dbReference type="ARBA" id="ARBA00022975"/>
    </source>
</evidence>
<proteinExistence type="inferred from homology"/>
<comment type="catalytic activity">
    <reaction evidence="6">
        <text>orotidine 5'-phosphate + diphosphate = orotate + 5-phospho-alpha-D-ribose 1-diphosphate</text>
        <dbReference type="Rhea" id="RHEA:10380"/>
        <dbReference type="ChEBI" id="CHEBI:30839"/>
        <dbReference type="ChEBI" id="CHEBI:33019"/>
        <dbReference type="ChEBI" id="CHEBI:57538"/>
        <dbReference type="ChEBI" id="CHEBI:58017"/>
        <dbReference type="EC" id="2.4.2.10"/>
    </reaction>
</comment>
<comment type="cofactor">
    <cofactor evidence="6">
        <name>Mg(2+)</name>
        <dbReference type="ChEBI" id="CHEBI:18420"/>
    </cofactor>
</comment>
<accession>A0ABN7RML9</accession>